<dbReference type="SUPFAM" id="SSF48613">
    <property type="entry name" value="Heme oxygenase-like"/>
    <property type="match status" value="1"/>
</dbReference>
<accession>A0A0M7BA17</accession>
<reference evidence="1 2" key="1">
    <citation type="submission" date="2015-09" db="EMBL/GenBank/DDBJ databases">
        <authorList>
            <person name="Jackson K.R."/>
            <person name="Lunt B.L."/>
            <person name="Fisher J.N.B."/>
            <person name="Gardner A.V."/>
            <person name="Bailey M.E."/>
            <person name="Deus L.M."/>
            <person name="Earl A.S."/>
            <person name="Gibby P.D."/>
            <person name="Hartmann K.A."/>
            <person name="Liu J.E."/>
            <person name="Manci A.M."/>
            <person name="Nielsen D.A."/>
            <person name="Solomon M.B."/>
            <person name="Breakwell D.P."/>
            <person name="Burnett S.H."/>
            <person name="Grose J.H."/>
        </authorList>
    </citation>
    <scope>NUCLEOTIDE SEQUENCE [LARGE SCALE GENOMIC DNA]</scope>
    <source>
        <strain evidence="1 2">CECT 7799</strain>
    </source>
</reference>
<gene>
    <name evidence="1" type="ORF">JSE7799_01369</name>
</gene>
<dbReference type="RefSeq" id="WP_055662958.1">
    <property type="nucleotide sequence ID" value="NZ_CYPR01000085.1"/>
</dbReference>
<sequence length="179" mass="19009">MNLRDRLRTGTRRAQDSAAQAYGRLDVSGADGLAAFLSAHLDTVAALLGAKGKAAPPPAMVTARAALDADLAALGRAADPVKRRLPDPDDAVAREWLWHAMQMGLRPAARDRAIAADTDPALGDAGHYLSLPRDVAGFRTLCSMLEAEPGYGAQADRILAAANAWFVLFETAAHDRARR</sequence>
<dbReference type="InterPro" id="IPR016084">
    <property type="entry name" value="Haem_Oase-like_multi-hlx"/>
</dbReference>
<evidence type="ECO:0000313" key="1">
    <source>
        <dbReference type="EMBL" id="CUH38148.1"/>
    </source>
</evidence>
<dbReference type="Proteomes" id="UP000049455">
    <property type="component" value="Unassembled WGS sequence"/>
</dbReference>
<dbReference type="OrthoDB" id="7659051at2"/>
<organism evidence="1 2">
    <name type="scientific">Jannaschia seosinensis</name>
    <dbReference type="NCBI Taxonomy" id="313367"/>
    <lineage>
        <taxon>Bacteria</taxon>
        <taxon>Pseudomonadati</taxon>
        <taxon>Pseudomonadota</taxon>
        <taxon>Alphaproteobacteria</taxon>
        <taxon>Rhodobacterales</taxon>
        <taxon>Roseobacteraceae</taxon>
        <taxon>Jannaschia</taxon>
    </lineage>
</organism>
<dbReference type="Gene3D" id="1.20.910.10">
    <property type="entry name" value="Heme oxygenase-like"/>
    <property type="match status" value="1"/>
</dbReference>
<proteinExistence type="predicted"/>
<keyword evidence="2" id="KW-1185">Reference proteome</keyword>
<evidence type="ECO:0008006" key="3">
    <source>
        <dbReference type="Google" id="ProtNLM"/>
    </source>
</evidence>
<dbReference type="EMBL" id="CYPR01000085">
    <property type="protein sequence ID" value="CUH38148.1"/>
    <property type="molecule type" value="Genomic_DNA"/>
</dbReference>
<evidence type="ECO:0000313" key="2">
    <source>
        <dbReference type="Proteomes" id="UP000049455"/>
    </source>
</evidence>
<dbReference type="AlphaFoldDB" id="A0A0M7BA17"/>
<protein>
    <recommendedName>
        <fullName evidence="3">Heme oxygenase</fullName>
    </recommendedName>
</protein>
<name>A0A0M7BA17_9RHOB</name>